<evidence type="ECO:0008006" key="4">
    <source>
        <dbReference type="Google" id="ProtNLM"/>
    </source>
</evidence>
<evidence type="ECO:0000313" key="2">
    <source>
        <dbReference type="EMBL" id="MBB5148671.1"/>
    </source>
</evidence>
<evidence type="ECO:0000256" key="1">
    <source>
        <dbReference type="SAM" id="Phobius"/>
    </source>
</evidence>
<accession>A0A840PVB0</accession>
<dbReference type="Pfam" id="PF10779">
    <property type="entry name" value="XhlA"/>
    <property type="match status" value="1"/>
</dbReference>
<proteinExistence type="predicted"/>
<reference evidence="2 3" key="1">
    <citation type="submission" date="2020-08" db="EMBL/GenBank/DDBJ databases">
        <title>Genomic Encyclopedia of Type Strains, Phase IV (KMG-IV): sequencing the most valuable type-strain genomes for metagenomic binning, comparative biology and taxonomic classification.</title>
        <authorList>
            <person name="Goeker M."/>
        </authorList>
    </citation>
    <scope>NUCLEOTIDE SEQUENCE [LARGE SCALE GENOMIC DNA]</scope>
    <source>
        <strain evidence="2 3">DSM 10633</strain>
    </source>
</reference>
<evidence type="ECO:0000313" key="3">
    <source>
        <dbReference type="Proteomes" id="UP000557217"/>
    </source>
</evidence>
<dbReference type="Proteomes" id="UP000557217">
    <property type="component" value="Unassembled WGS sequence"/>
</dbReference>
<dbReference type="RefSeq" id="WP_168412178.1">
    <property type="nucleotide sequence ID" value="NZ_JAAXPW010000008.1"/>
</dbReference>
<keyword evidence="1" id="KW-1133">Transmembrane helix</keyword>
<organism evidence="2 3">
    <name type="scientific">Ureibacillus thermosphaericus</name>
    <dbReference type="NCBI Taxonomy" id="51173"/>
    <lineage>
        <taxon>Bacteria</taxon>
        <taxon>Bacillati</taxon>
        <taxon>Bacillota</taxon>
        <taxon>Bacilli</taxon>
        <taxon>Bacillales</taxon>
        <taxon>Caryophanaceae</taxon>
        <taxon>Ureibacillus</taxon>
    </lineage>
</organism>
<gene>
    <name evidence="2" type="ORF">HNR36_001057</name>
</gene>
<keyword evidence="3" id="KW-1185">Reference proteome</keyword>
<keyword evidence="1" id="KW-0812">Transmembrane</keyword>
<dbReference type="InterPro" id="IPR019715">
    <property type="entry name" value="Haemolysin_XhlA"/>
</dbReference>
<dbReference type="AlphaFoldDB" id="A0A840PVB0"/>
<keyword evidence="1" id="KW-0472">Membrane</keyword>
<comment type="caution">
    <text evidence="2">The sequence shown here is derived from an EMBL/GenBank/DDBJ whole genome shotgun (WGS) entry which is preliminary data.</text>
</comment>
<name>A0A840PVB0_URETH</name>
<protein>
    <recommendedName>
        <fullName evidence="4">Hemolysin XhlA</fullName>
    </recommendedName>
</protein>
<sequence length="81" mass="9042">MGEELVRDVYERLGRIEAKVDDVKGIRMTAENAEDLATKAYESSKSAHHRIDKIDKIIYWASTTIIGAIILALLGLVLKTN</sequence>
<feature type="transmembrane region" description="Helical" evidence="1">
    <location>
        <begin position="57"/>
        <end position="78"/>
    </location>
</feature>
<dbReference type="EMBL" id="JACHGZ010000008">
    <property type="protein sequence ID" value="MBB5148671.1"/>
    <property type="molecule type" value="Genomic_DNA"/>
</dbReference>